<dbReference type="Pfam" id="PF01063">
    <property type="entry name" value="Aminotran_4"/>
    <property type="match status" value="1"/>
</dbReference>
<evidence type="ECO:0000256" key="5">
    <source>
        <dbReference type="ARBA" id="ARBA00005072"/>
    </source>
</evidence>
<dbReference type="InterPro" id="IPR033939">
    <property type="entry name" value="BCAT_family"/>
</dbReference>
<dbReference type="CDD" id="cd01557">
    <property type="entry name" value="BCAT_beta_family"/>
    <property type="match status" value="1"/>
</dbReference>
<dbReference type="PROSITE" id="PS00770">
    <property type="entry name" value="AA_TRANSFER_CLASS_4"/>
    <property type="match status" value="1"/>
</dbReference>
<keyword evidence="10 16" id="KW-0663">Pyridoxal phosphate</keyword>
<dbReference type="InterPro" id="IPR043132">
    <property type="entry name" value="BCAT-like_C"/>
</dbReference>
<evidence type="ECO:0000256" key="3">
    <source>
        <dbReference type="ARBA" id="ARBA00004824"/>
    </source>
</evidence>
<sequence length="306" mass="34332">MALETSEKIWHNGKLLPWEDARIHVMSHVVHYGSSVFEGIRCYQTPRGPRLVRLREHVRRLFDSCHIYRMTIPFTMEQIFTACIEIVRVNKLQHCYVRPIVFRGYGAFGVNPFPAPVETFIICFPWGRYLGSDALEAGVDVCTSSWARMSPNTLPTTAKAGANYMNSQLIKMEAIVNGYAEGIALDAAGYVSEGSGENVFMVRDGTVITPPIGRAVLPGITRDAVMRLCEDLGIPVVERSILREELYIADEVFLTGTACEITPVRTLDKIKIGEGKRGPITKQLQDAYFGIIHGEREDRHEWLTAV</sequence>
<evidence type="ECO:0000256" key="1">
    <source>
        <dbReference type="ARBA" id="ARBA00001933"/>
    </source>
</evidence>
<dbReference type="Proteomes" id="UP000677668">
    <property type="component" value="Chromosome 1"/>
</dbReference>
<dbReference type="NCBIfam" id="TIGR01122">
    <property type="entry name" value="ilvE_I"/>
    <property type="match status" value="1"/>
</dbReference>
<dbReference type="PANTHER" id="PTHR42743:SF11">
    <property type="entry name" value="AMINODEOXYCHORISMATE LYASE"/>
    <property type="match status" value="1"/>
</dbReference>
<dbReference type="InterPro" id="IPR001544">
    <property type="entry name" value="Aminotrans_IV"/>
</dbReference>
<evidence type="ECO:0000256" key="8">
    <source>
        <dbReference type="ARBA" id="ARBA00022605"/>
    </source>
</evidence>
<comment type="pathway">
    <text evidence="5 17">Amino-acid biosynthesis; L-leucine biosynthesis; L-leucine from 3-methyl-2-oxobutanoate: step 4/4.</text>
</comment>
<organism evidence="18 19">
    <name type="scientific">Chloracidobacterium sp. N</name>
    <dbReference type="NCBI Taxonomy" id="2821540"/>
    <lineage>
        <taxon>Bacteria</taxon>
        <taxon>Pseudomonadati</taxon>
        <taxon>Acidobacteriota</taxon>
        <taxon>Terriglobia</taxon>
        <taxon>Terriglobales</taxon>
        <taxon>Acidobacteriaceae</taxon>
        <taxon>Chloracidobacterium</taxon>
        <taxon>Chloracidobacterium aggregatum</taxon>
    </lineage>
</organism>
<comment type="catalytic activity">
    <reaction evidence="14 17">
        <text>L-leucine + 2-oxoglutarate = 4-methyl-2-oxopentanoate + L-glutamate</text>
        <dbReference type="Rhea" id="RHEA:18321"/>
        <dbReference type="ChEBI" id="CHEBI:16810"/>
        <dbReference type="ChEBI" id="CHEBI:17865"/>
        <dbReference type="ChEBI" id="CHEBI:29985"/>
        <dbReference type="ChEBI" id="CHEBI:57427"/>
        <dbReference type="EC" id="2.6.1.42"/>
    </reaction>
</comment>
<dbReference type="InterPro" id="IPR050571">
    <property type="entry name" value="Class-IV_PLP-Dep_Aminotrnsfr"/>
</dbReference>
<gene>
    <name evidence="17" type="primary">ilvE</name>
    <name evidence="18" type="ORF">J8C05_03225</name>
</gene>
<comment type="pathway">
    <text evidence="3 17">Amino-acid biosynthesis; L-isoleucine biosynthesis; L-isoleucine from 2-oxobutanoate: step 4/4.</text>
</comment>
<accession>A0ABX8B1J7</accession>
<keyword evidence="9 17" id="KW-0808">Transferase</keyword>
<keyword evidence="19" id="KW-1185">Reference proteome</keyword>
<comment type="cofactor">
    <cofactor evidence="1 16">
        <name>pyridoxal 5'-phosphate</name>
        <dbReference type="ChEBI" id="CHEBI:597326"/>
    </cofactor>
</comment>
<dbReference type="Gene3D" id="3.20.10.10">
    <property type="entry name" value="D-amino Acid Aminotransferase, subunit A, domain 2"/>
    <property type="match status" value="1"/>
</dbReference>
<dbReference type="InterPro" id="IPR005785">
    <property type="entry name" value="B_amino_transI"/>
</dbReference>
<comment type="similarity">
    <text evidence="6 15">Belongs to the class-IV pyridoxal-phosphate-dependent aminotransferase family.</text>
</comment>
<reference evidence="18 19" key="1">
    <citation type="submission" date="2021-03" db="EMBL/GenBank/DDBJ databases">
        <title>Genomic and phenotypic characterization of Chloracidobacterium isolates provides evidence for multiple species.</title>
        <authorList>
            <person name="Saini M.K."/>
            <person name="Costas A.M.G."/>
            <person name="Tank M."/>
            <person name="Bryant D.A."/>
        </authorList>
    </citation>
    <scope>NUCLEOTIDE SEQUENCE [LARGE SCALE GENOMIC DNA]</scope>
    <source>
        <strain evidence="18 19">N</strain>
    </source>
</reference>
<dbReference type="InterPro" id="IPR036038">
    <property type="entry name" value="Aminotransferase-like"/>
</dbReference>
<evidence type="ECO:0000313" key="18">
    <source>
        <dbReference type="EMBL" id="QUV94472.1"/>
    </source>
</evidence>
<evidence type="ECO:0000256" key="13">
    <source>
        <dbReference type="ARBA" id="ARBA00048798"/>
    </source>
</evidence>
<evidence type="ECO:0000313" key="19">
    <source>
        <dbReference type="Proteomes" id="UP000677668"/>
    </source>
</evidence>
<dbReference type="NCBIfam" id="NF005146">
    <property type="entry name" value="PRK06606.1"/>
    <property type="match status" value="1"/>
</dbReference>
<comment type="pathway">
    <text evidence="4 17">Amino-acid biosynthesis; L-valine biosynthesis; L-valine from pyruvate: step 4/4.</text>
</comment>
<dbReference type="EMBL" id="CP072642">
    <property type="protein sequence ID" value="QUV94472.1"/>
    <property type="molecule type" value="Genomic_DNA"/>
</dbReference>
<dbReference type="InterPro" id="IPR018300">
    <property type="entry name" value="Aminotrans_IV_CS"/>
</dbReference>
<dbReference type="PANTHER" id="PTHR42743">
    <property type="entry name" value="AMINO-ACID AMINOTRANSFERASE"/>
    <property type="match status" value="1"/>
</dbReference>
<dbReference type="EC" id="2.6.1.42" evidence="17"/>
<evidence type="ECO:0000256" key="17">
    <source>
        <dbReference type="RuleBase" id="RU364094"/>
    </source>
</evidence>
<evidence type="ECO:0000256" key="6">
    <source>
        <dbReference type="ARBA" id="ARBA00009320"/>
    </source>
</evidence>
<evidence type="ECO:0000256" key="11">
    <source>
        <dbReference type="ARBA" id="ARBA00023304"/>
    </source>
</evidence>
<evidence type="ECO:0000256" key="15">
    <source>
        <dbReference type="RuleBase" id="RU004106"/>
    </source>
</evidence>
<evidence type="ECO:0000256" key="10">
    <source>
        <dbReference type="ARBA" id="ARBA00022898"/>
    </source>
</evidence>
<evidence type="ECO:0000256" key="4">
    <source>
        <dbReference type="ARBA" id="ARBA00004931"/>
    </source>
</evidence>
<dbReference type="InterPro" id="IPR043131">
    <property type="entry name" value="BCAT-like_N"/>
</dbReference>
<comment type="catalytic activity">
    <reaction evidence="12 17">
        <text>L-valine + 2-oxoglutarate = 3-methyl-2-oxobutanoate + L-glutamate</text>
        <dbReference type="Rhea" id="RHEA:24813"/>
        <dbReference type="ChEBI" id="CHEBI:11851"/>
        <dbReference type="ChEBI" id="CHEBI:16810"/>
        <dbReference type="ChEBI" id="CHEBI:29985"/>
        <dbReference type="ChEBI" id="CHEBI:57762"/>
        <dbReference type="EC" id="2.6.1.42"/>
    </reaction>
</comment>
<dbReference type="RefSeq" id="WP_211422763.1">
    <property type="nucleotide sequence ID" value="NZ_CP072642.1"/>
</dbReference>
<proteinExistence type="inferred from homology"/>
<keyword evidence="8 17" id="KW-0028">Amino-acid biosynthesis</keyword>
<evidence type="ECO:0000256" key="9">
    <source>
        <dbReference type="ARBA" id="ARBA00022679"/>
    </source>
</evidence>
<name>A0ABX8B1J7_9BACT</name>
<dbReference type="SUPFAM" id="SSF56752">
    <property type="entry name" value="D-aminoacid aminotransferase-like PLP-dependent enzymes"/>
    <property type="match status" value="1"/>
</dbReference>
<evidence type="ECO:0000256" key="16">
    <source>
        <dbReference type="RuleBase" id="RU004516"/>
    </source>
</evidence>
<dbReference type="Gene3D" id="3.30.470.10">
    <property type="match status" value="1"/>
</dbReference>
<keyword evidence="7 17" id="KW-0032">Aminotransferase</keyword>
<comment type="function">
    <text evidence="2 17">Acts on leucine, isoleucine and valine.</text>
</comment>
<protein>
    <recommendedName>
        <fullName evidence="17">Branched-chain-amino-acid aminotransferase</fullName>
        <shortName evidence="17">BCAT</shortName>
        <ecNumber evidence="17">2.6.1.42</ecNumber>
    </recommendedName>
</protein>
<keyword evidence="11 17" id="KW-0100">Branched-chain amino acid biosynthesis</keyword>
<evidence type="ECO:0000256" key="12">
    <source>
        <dbReference type="ARBA" id="ARBA00048212"/>
    </source>
</evidence>
<evidence type="ECO:0000256" key="2">
    <source>
        <dbReference type="ARBA" id="ARBA00003109"/>
    </source>
</evidence>
<evidence type="ECO:0000256" key="14">
    <source>
        <dbReference type="ARBA" id="ARBA00049229"/>
    </source>
</evidence>
<comment type="catalytic activity">
    <reaction evidence="13 17">
        <text>L-isoleucine + 2-oxoglutarate = (S)-3-methyl-2-oxopentanoate + L-glutamate</text>
        <dbReference type="Rhea" id="RHEA:24801"/>
        <dbReference type="ChEBI" id="CHEBI:16810"/>
        <dbReference type="ChEBI" id="CHEBI:29985"/>
        <dbReference type="ChEBI" id="CHEBI:35146"/>
        <dbReference type="ChEBI" id="CHEBI:58045"/>
        <dbReference type="EC" id="2.6.1.42"/>
    </reaction>
</comment>
<evidence type="ECO:0000256" key="7">
    <source>
        <dbReference type="ARBA" id="ARBA00022576"/>
    </source>
</evidence>
<dbReference type="GO" id="GO:0004084">
    <property type="term" value="F:branched-chain-amino-acid transaminase activity"/>
    <property type="evidence" value="ECO:0007669"/>
    <property type="project" value="UniProtKB-EC"/>
</dbReference>